<dbReference type="PROSITE" id="PS00075">
    <property type="entry name" value="DHFR_1"/>
    <property type="match status" value="1"/>
</dbReference>
<dbReference type="PIRSF" id="PIRSF000194">
    <property type="entry name" value="DHFR"/>
    <property type="match status" value="1"/>
</dbReference>
<accession>A0A3A8PP07</accession>
<dbReference type="InterPro" id="IPR024072">
    <property type="entry name" value="DHFR-like_dom_sf"/>
</dbReference>
<comment type="pathway">
    <text evidence="1 8">Cofactor biosynthesis; tetrahydrofolate biosynthesis; 5,6,7,8-tetrahydrofolate from 7,8-dihydrofolate: step 1/1.</text>
</comment>
<keyword evidence="4 8" id="KW-0554">One-carbon metabolism</keyword>
<dbReference type="EC" id="1.5.1.3" evidence="3 8"/>
<dbReference type="GO" id="GO:0070401">
    <property type="term" value="F:NADP+ binding"/>
    <property type="evidence" value="ECO:0007669"/>
    <property type="project" value="UniProtKB-ARBA"/>
</dbReference>
<dbReference type="GO" id="GO:0004146">
    <property type="term" value="F:dihydrofolate reductase activity"/>
    <property type="evidence" value="ECO:0007669"/>
    <property type="project" value="UniProtKB-EC"/>
</dbReference>
<evidence type="ECO:0000256" key="4">
    <source>
        <dbReference type="ARBA" id="ARBA00022563"/>
    </source>
</evidence>
<dbReference type="CDD" id="cd00209">
    <property type="entry name" value="DHFR"/>
    <property type="match status" value="1"/>
</dbReference>
<name>A0A3A8PP07_9BACT</name>
<dbReference type="Gene3D" id="3.40.430.10">
    <property type="entry name" value="Dihydrofolate Reductase, subunit A"/>
    <property type="match status" value="1"/>
</dbReference>
<evidence type="ECO:0000256" key="7">
    <source>
        <dbReference type="ARBA" id="ARBA00025067"/>
    </source>
</evidence>
<protein>
    <recommendedName>
        <fullName evidence="3 8">Dihydrofolate reductase</fullName>
        <ecNumber evidence="3 8">1.5.1.3</ecNumber>
    </recommendedName>
</protein>
<dbReference type="InterPro" id="IPR001796">
    <property type="entry name" value="DHFR_dom"/>
</dbReference>
<evidence type="ECO:0000259" key="10">
    <source>
        <dbReference type="PROSITE" id="PS51330"/>
    </source>
</evidence>
<keyword evidence="6 8" id="KW-0560">Oxidoreductase</keyword>
<evidence type="ECO:0000256" key="2">
    <source>
        <dbReference type="ARBA" id="ARBA00009539"/>
    </source>
</evidence>
<comment type="catalytic activity">
    <reaction evidence="8">
        <text>(6S)-5,6,7,8-tetrahydrofolate + NADP(+) = 7,8-dihydrofolate + NADPH + H(+)</text>
        <dbReference type="Rhea" id="RHEA:15009"/>
        <dbReference type="ChEBI" id="CHEBI:15378"/>
        <dbReference type="ChEBI" id="CHEBI:57451"/>
        <dbReference type="ChEBI" id="CHEBI:57453"/>
        <dbReference type="ChEBI" id="CHEBI:57783"/>
        <dbReference type="ChEBI" id="CHEBI:58349"/>
        <dbReference type="EC" id="1.5.1.3"/>
    </reaction>
</comment>
<dbReference type="UniPathway" id="UPA00077">
    <property type="reaction ID" value="UER00158"/>
</dbReference>
<gene>
    <name evidence="11" type="ORF">D7X96_37375</name>
</gene>
<comment type="caution">
    <text evidence="11">The sequence shown here is derived from an EMBL/GenBank/DDBJ whole genome shotgun (WGS) entry which is preliminary data.</text>
</comment>
<dbReference type="Pfam" id="PF00186">
    <property type="entry name" value="DHFR_1"/>
    <property type="match status" value="1"/>
</dbReference>
<dbReference type="GO" id="GO:0006730">
    <property type="term" value="P:one-carbon metabolic process"/>
    <property type="evidence" value="ECO:0007669"/>
    <property type="project" value="UniProtKB-KW"/>
</dbReference>
<evidence type="ECO:0000256" key="3">
    <source>
        <dbReference type="ARBA" id="ARBA00012856"/>
    </source>
</evidence>
<dbReference type="OrthoDB" id="9804315at2"/>
<evidence type="ECO:0000256" key="5">
    <source>
        <dbReference type="ARBA" id="ARBA00022857"/>
    </source>
</evidence>
<dbReference type="Proteomes" id="UP000282656">
    <property type="component" value="Unassembled WGS sequence"/>
</dbReference>
<dbReference type="AlphaFoldDB" id="A0A3A8PP07"/>
<dbReference type="PROSITE" id="PS51330">
    <property type="entry name" value="DHFR_2"/>
    <property type="match status" value="1"/>
</dbReference>
<reference evidence="12" key="1">
    <citation type="submission" date="2018-09" db="EMBL/GenBank/DDBJ databases">
        <authorList>
            <person name="Livingstone P.G."/>
            <person name="Whitworth D.E."/>
        </authorList>
    </citation>
    <scope>NUCLEOTIDE SEQUENCE [LARGE SCALE GENOMIC DNA]</scope>
    <source>
        <strain evidence="12">AB047A</strain>
    </source>
</reference>
<sequence>MSPRISAIVAMAANRVIGQGNTLPWRLPLDLARFKRLTMGHTLIMGRKTYDSIGRPLPGRTTVVLTRQRDWAAPAGVRVAHSVDDALAQAAGDSEVFIAGGADLYAQTEGLWHRLYLTRIERDFPGDAFFPPVDLSGWRLVEEDRYPEGDLPFGFFTYERQGEPLFLEFAG</sequence>
<evidence type="ECO:0000256" key="9">
    <source>
        <dbReference type="RuleBase" id="RU004474"/>
    </source>
</evidence>
<evidence type="ECO:0000256" key="1">
    <source>
        <dbReference type="ARBA" id="ARBA00004903"/>
    </source>
</evidence>
<evidence type="ECO:0000256" key="6">
    <source>
        <dbReference type="ARBA" id="ARBA00023002"/>
    </source>
</evidence>
<evidence type="ECO:0000313" key="12">
    <source>
        <dbReference type="Proteomes" id="UP000282656"/>
    </source>
</evidence>
<dbReference type="InterPro" id="IPR012259">
    <property type="entry name" value="DHFR"/>
</dbReference>
<organism evidence="11 12">
    <name type="scientific">Corallococcus interemptor</name>
    <dbReference type="NCBI Taxonomy" id="2316720"/>
    <lineage>
        <taxon>Bacteria</taxon>
        <taxon>Pseudomonadati</taxon>
        <taxon>Myxococcota</taxon>
        <taxon>Myxococcia</taxon>
        <taxon>Myxococcales</taxon>
        <taxon>Cystobacterineae</taxon>
        <taxon>Myxococcaceae</taxon>
        <taxon>Corallococcus</taxon>
    </lineage>
</organism>
<dbReference type="GO" id="GO:0046452">
    <property type="term" value="P:dihydrofolate metabolic process"/>
    <property type="evidence" value="ECO:0007669"/>
    <property type="project" value="TreeGrafter"/>
</dbReference>
<feature type="domain" description="DHFR" evidence="10">
    <location>
        <begin position="4"/>
        <end position="160"/>
    </location>
</feature>
<keyword evidence="5 8" id="KW-0521">NADP</keyword>
<proteinExistence type="inferred from homology"/>
<dbReference type="PRINTS" id="PR00070">
    <property type="entry name" value="DHFR"/>
</dbReference>
<dbReference type="SUPFAM" id="SSF53597">
    <property type="entry name" value="Dihydrofolate reductase-like"/>
    <property type="match status" value="1"/>
</dbReference>
<keyword evidence="12" id="KW-1185">Reference proteome</keyword>
<dbReference type="GO" id="GO:0046654">
    <property type="term" value="P:tetrahydrofolate biosynthetic process"/>
    <property type="evidence" value="ECO:0007669"/>
    <property type="project" value="UniProtKB-UniPathway"/>
</dbReference>
<dbReference type="GO" id="GO:0046655">
    <property type="term" value="P:folic acid metabolic process"/>
    <property type="evidence" value="ECO:0007669"/>
    <property type="project" value="TreeGrafter"/>
</dbReference>
<dbReference type="PANTHER" id="PTHR48069:SF3">
    <property type="entry name" value="DIHYDROFOLATE REDUCTASE"/>
    <property type="match status" value="1"/>
</dbReference>
<dbReference type="InterPro" id="IPR017925">
    <property type="entry name" value="DHFR_CS"/>
</dbReference>
<dbReference type="FunFam" id="3.40.430.10:FF:000001">
    <property type="entry name" value="Dihydrofolate reductase"/>
    <property type="match status" value="1"/>
</dbReference>
<evidence type="ECO:0000256" key="8">
    <source>
        <dbReference type="PIRNR" id="PIRNR000194"/>
    </source>
</evidence>
<evidence type="ECO:0000313" key="11">
    <source>
        <dbReference type="EMBL" id="RKH58137.1"/>
    </source>
</evidence>
<comment type="similarity">
    <text evidence="2 8 9">Belongs to the dihydrofolate reductase family.</text>
</comment>
<comment type="function">
    <text evidence="7 8">Key enzyme in folate metabolism. Catalyzes an essential reaction for de novo glycine and purine synthesis, and for DNA precursor synthesis.</text>
</comment>
<dbReference type="PANTHER" id="PTHR48069">
    <property type="entry name" value="DIHYDROFOLATE REDUCTASE"/>
    <property type="match status" value="1"/>
</dbReference>
<dbReference type="RefSeq" id="WP_120551108.1">
    <property type="nucleotide sequence ID" value="NZ_RAWM01000200.1"/>
</dbReference>
<dbReference type="EMBL" id="RAWM01000200">
    <property type="protein sequence ID" value="RKH58137.1"/>
    <property type="molecule type" value="Genomic_DNA"/>
</dbReference>
<dbReference type="GO" id="GO:0005829">
    <property type="term" value="C:cytosol"/>
    <property type="evidence" value="ECO:0007669"/>
    <property type="project" value="TreeGrafter"/>
</dbReference>